<keyword evidence="5" id="KW-0411">Iron-sulfur</keyword>
<dbReference type="InterPro" id="IPR017900">
    <property type="entry name" value="4Fe4S_Fe_S_CS"/>
</dbReference>
<dbReference type="PANTHER" id="PTHR24960:SF84">
    <property type="entry name" value="HYDROGENASE SUBUNIT"/>
    <property type="match status" value="1"/>
</dbReference>
<dbReference type="CDD" id="cd00207">
    <property type="entry name" value="fer2"/>
    <property type="match status" value="1"/>
</dbReference>
<name>X0S6Z1_9ZZZZ</name>
<evidence type="ECO:0008006" key="9">
    <source>
        <dbReference type="Google" id="ProtNLM"/>
    </source>
</evidence>
<evidence type="ECO:0000256" key="3">
    <source>
        <dbReference type="ARBA" id="ARBA00022737"/>
    </source>
</evidence>
<accession>X0S6Z1</accession>
<dbReference type="GO" id="GO:0051539">
    <property type="term" value="F:4 iron, 4 sulfur cluster binding"/>
    <property type="evidence" value="ECO:0007669"/>
    <property type="project" value="UniProtKB-KW"/>
</dbReference>
<dbReference type="FunFam" id="3.30.70.20:FF:000035">
    <property type="entry name" value="Iron hydrogenase 1"/>
    <property type="match status" value="1"/>
</dbReference>
<dbReference type="Pfam" id="PF13510">
    <property type="entry name" value="Fer2_4"/>
    <property type="match status" value="1"/>
</dbReference>
<dbReference type="InterPro" id="IPR017896">
    <property type="entry name" value="4Fe4S_Fe-S-bd"/>
</dbReference>
<evidence type="ECO:0000256" key="1">
    <source>
        <dbReference type="ARBA" id="ARBA00022485"/>
    </source>
</evidence>
<sequence>MALVKTTIDGKDIEVERDRWALDVAREMGIDIPALCHHAALEPYGACRLCVVEVTKGKWTWLTTSCDLPVREGLSIRTDSPAVLNARKTTLELLWAEVPEASELQDLAHQLGLEGPRFNPRSKTGRCILCGLCVRACKKILGQSAISFSNRGAYRTVGTPFDEPSDTCIGCRACVAICPTGHIRSVDVGAVRRIETWHTELEQARCQECGQPFAAVKELEFIRANLPEHIAPEAVCPSCKRKETVQRLSGITNPRSAAAPRQEADAG</sequence>
<evidence type="ECO:0000256" key="2">
    <source>
        <dbReference type="ARBA" id="ARBA00022723"/>
    </source>
</evidence>
<evidence type="ECO:0000259" key="7">
    <source>
        <dbReference type="PROSITE" id="PS51379"/>
    </source>
</evidence>
<organism evidence="8">
    <name type="scientific">marine sediment metagenome</name>
    <dbReference type="NCBI Taxonomy" id="412755"/>
    <lineage>
        <taxon>unclassified sequences</taxon>
        <taxon>metagenomes</taxon>
        <taxon>ecological metagenomes</taxon>
    </lineage>
</organism>
<dbReference type="PROSITE" id="PS51379">
    <property type="entry name" value="4FE4S_FER_2"/>
    <property type="match status" value="2"/>
</dbReference>
<feature type="domain" description="2Fe-2S ferredoxin-type" evidence="6">
    <location>
        <begin position="1"/>
        <end position="82"/>
    </location>
</feature>
<dbReference type="PROSITE" id="PS51085">
    <property type="entry name" value="2FE2S_FER_2"/>
    <property type="match status" value="1"/>
</dbReference>
<proteinExistence type="predicted"/>
<protein>
    <recommendedName>
        <fullName evidence="9">2Fe-2S ferredoxin-type domain-containing protein</fullName>
    </recommendedName>
</protein>
<keyword evidence="4" id="KW-0408">Iron</keyword>
<dbReference type="AlphaFoldDB" id="X0S6Z1"/>
<dbReference type="PANTHER" id="PTHR24960">
    <property type="entry name" value="PHOTOSYSTEM I IRON-SULFUR CENTER-RELATED"/>
    <property type="match status" value="1"/>
</dbReference>
<gene>
    <name evidence="8" type="ORF">S01H1_05205</name>
</gene>
<dbReference type="PROSITE" id="PS00198">
    <property type="entry name" value="4FE4S_FER_1"/>
    <property type="match status" value="1"/>
</dbReference>
<comment type="caution">
    <text evidence="8">The sequence shown here is derived from an EMBL/GenBank/DDBJ whole genome shotgun (WGS) entry which is preliminary data.</text>
</comment>
<keyword evidence="2" id="KW-0479">Metal-binding</keyword>
<dbReference type="EMBL" id="BARS01002714">
    <property type="protein sequence ID" value="GAF71707.1"/>
    <property type="molecule type" value="Genomic_DNA"/>
</dbReference>
<dbReference type="Gene3D" id="3.30.70.20">
    <property type="match status" value="1"/>
</dbReference>
<evidence type="ECO:0000259" key="6">
    <source>
        <dbReference type="PROSITE" id="PS51085"/>
    </source>
</evidence>
<dbReference type="SUPFAM" id="SSF54862">
    <property type="entry name" value="4Fe-4S ferredoxins"/>
    <property type="match status" value="1"/>
</dbReference>
<reference evidence="8" key="1">
    <citation type="journal article" date="2014" name="Front. Microbiol.">
        <title>High frequency of phylogenetically diverse reductive dehalogenase-homologous genes in deep subseafloor sedimentary metagenomes.</title>
        <authorList>
            <person name="Kawai M."/>
            <person name="Futagami T."/>
            <person name="Toyoda A."/>
            <person name="Takaki Y."/>
            <person name="Nishi S."/>
            <person name="Hori S."/>
            <person name="Arai W."/>
            <person name="Tsubouchi T."/>
            <person name="Morono Y."/>
            <person name="Uchiyama I."/>
            <person name="Ito T."/>
            <person name="Fujiyama A."/>
            <person name="Inagaki F."/>
            <person name="Takami H."/>
        </authorList>
    </citation>
    <scope>NUCLEOTIDE SEQUENCE</scope>
    <source>
        <strain evidence="8">Expedition CK06-06</strain>
    </source>
</reference>
<dbReference type="SUPFAM" id="SSF54292">
    <property type="entry name" value="2Fe-2S ferredoxin-like"/>
    <property type="match status" value="1"/>
</dbReference>
<dbReference type="InterPro" id="IPR050157">
    <property type="entry name" value="PSI_iron-sulfur_center"/>
</dbReference>
<keyword evidence="3" id="KW-0677">Repeat</keyword>
<dbReference type="Pfam" id="PF12838">
    <property type="entry name" value="Fer4_7"/>
    <property type="match status" value="1"/>
</dbReference>
<evidence type="ECO:0000256" key="5">
    <source>
        <dbReference type="ARBA" id="ARBA00023014"/>
    </source>
</evidence>
<keyword evidence="1" id="KW-0004">4Fe-4S</keyword>
<evidence type="ECO:0000256" key="4">
    <source>
        <dbReference type="ARBA" id="ARBA00023004"/>
    </source>
</evidence>
<dbReference type="Gene3D" id="3.10.20.740">
    <property type="match status" value="1"/>
</dbReference>
<feature type="domain" description="4Fe-4S ferredoxin-type" evidence="7">
    <location>
        <begin position="158"/>
        <end position="188"/>
    </location>
</feature>
<evidence type="ECO:0000313" key="8">
    <source>
        <dbReference type="EMBL" id="GAF71707.1"/>
    </source>
</evidence>
<dbReference type="InterPro" id="IPR036010">
    <property type="entry name" value="2Fe-2S_ferredoxin-like_sf"/>
</dbReference>
<dbReference type="InterPro" id="IPR001041">
    <property type="entry name" value="2Fe-2S_ferredoxin-type"/>
</dbReference>
<dbReference type="GO" id="GO:0046872">
    <property type="term" value="F:metal ion binding"/>
    <property type="evidence" value="ECO:0007669"/>
    <property type="project" value="UniProtKB-KW"/>
</dbReference>
<feature type="domain" description="4Fe-4S ferredoxin-type" evidence="7">
    <location>
        <begin position="118"/>
        <end position="151"/>
    </location>
</feature>